<accession>A0A6J2WKZ8</accession>
<dbReference type="GO" id="GO:0005615">
    <property type="term" value="C:extracellular space"/>
    <property type="evidence" value="ECO:0007669"/>
    <property type="project" value="TreeGrafter"/>
</dbReference>
<dbReference type="InterPro" id="IPR011161">
    <property type="entry name" value="MHC_I-like_Ag-recog"/>
</dbReference>
<dbReference type="GeneID" id="115825430"/>
<evidence type="ECO:0000256" key="1">
    <source>
        <dbReference type="ARBA" id="ARBA00023180"/>
    </source>
</evidence>
<evidence type="ECO:0000313" key="4">
    <source>
        <dbReference type="RefSeq" id="XP_030645124.1"/>
    </source>
</evidence>
<dbReference type="PANTHER" id="PTHR16675:SF193">
    <property type="entry name" value="LOC571647 PROTEIN-RELATED"/>
    <property type="match status" value="1"/>
</dbReference>
<gene>
    <name evidence="4" type="primary">LOC115825430</name>
</gene>
<feature type="domain" description="Immunoglobulin C1-set" evidence="2">
    <location>
        <begin position="125"/>
        <end position="197"/>
    </location>
</feature>
<dbReference type="RefSeq" id="XP_030645124.1">
    <property type="nucleotide sequence ID" value="XM_030789264.1"/>
</dbReference>
<dbReference type="PANTHER" id="PTHR16675">
    <property type="entry name" value="MHC CLASS I-RELATED"/>
    <property type="match status" value="1"/>
</dbReference>
<sequence length="209" mass="24142">MTLMGHNESDSDVHVLQKRRGCEVEVLPSGNGTFLRVVDEYGYDGENFISFNISTMEWETSVDWGEDLIKILDDLQGLRQYIKDILTRYCVDKINEFGLYQTEYLRNKSVPDVFVFAKRSPTPTTVVLTCWAAGFYLRDVSVIIRRNGFPVPETNRISSEVRPNGDGTYQLWKSVEIPESEKADYDCYVNYRILKEPIIAQWVTCLLKD</sequence>
<keyword evidence="1" id="KW-0325">Glycoprotein</keyword>
<reference evidence="4" key="1">
    <citation type="submission" date="2025-08" db="UniProtKB">
        <authorList>
            <consortium name="RefSeq"/>
        </authorList>
    </citation>
    <scope>IDENTIFICATION</scope>
</reference>
<dbReference type="InterPro" id="IPR036179">
    <property type="entry name" value="Ig-like_dom_sf"/>
</dbReference>
<dbReference type="Gene3D" id="3.30.500.10">
    <property type="entry name" value="MHC class I-like antigen recognition-like"/>
    <property type="match status" value="1"/>
</dbReference>
<evidence type="ECO:0000313" key="3">
    <source>
        <dbReference type="Proteomes" id="UP000504632"/>
    </source>
</evidence>
<dbReference type="InParanoid" id="A0A6J2WKZ8"/>
<dbReference type="SUPFAM" id="SSF54452">
    <property type="entry name" value="MHC antigen-recognition domain"/>
    <property type="match status" value="1"/>
</dbReference>
<dbReference type="GO" id="GO:0006955">
    <property type="term" value="P:immune response"/>
    <property type="evidence" value="ECO:0007669"/>
    <property type="project" value="TreeGrafter"/>
</dbReference>
<dbReference type="SMART" id="SM00407">
    <property type="entry name" value="IGc1"/>
    <property type="match status" value="1"/>
</dbReference>
<dbReference type="Proteomes" id="UP000504632">
    <property type="component" value="Chromosome 12"/>
</dbReference>
<organism evidence="3 4">
    <name type="scientific">Chanos chanos</name>
    <name type="common">Milkfish</name>
    <name type="synonym">Mugil chanos</name>
    <dbReference type="NCBI Taxonomy" id="29144"/>
    <lineage>
        <taxon>Eukaryota</taxon>
        <taxon>Metazoa</taxon>
        <taxon>Chordata</taxon>
        <taxon>Craniata</taxon>
        <taxon>Vertebrata</taxon>
        <taxon>Euteleostomi</taxon>
        <taxon>Actinopterygii</taxon>
        <taxon>Neopterygii</taxon>
        <taxon>Teleostei</taxon>
        <taxon>Ostariophysi</taxon>
        <taxon>Gonorynchiformes</taxon>
        <taxon>Chanidae</taxon>
        <taxon>Chanos</taxon>
    </lineage>
</organism>
<dbReference type="InterPro" id="IPR013783">
    <property type="entry name" value="Ig-like_fold"/>
</dbReference>
<name>A0A6J2WKZ8_CHACN</name>
<dbReference type="SUPFAM" id="SSF48726">
    <property type="entry name" value="Immunoglobulin"/>
    <property type="match status" value="1"/>
</dbReference>
<dbReference type="InterPro" id="IPR050208">
    <property type="entry name" value="MHC_class-I_related"/>
</dbReference>
<dbReference type="OrthoDB" id="8933197at2759"/>
<dbReference type="InterPro" id="IPR003597">
    <property type="entry name" value="Ig_C1-set"/>
</dbReference>
<dbReference type="InterPro" id="IPR037055">
    <property type="entry name" value="MHC_I-like_Ag-recog_sf"/>
</dbReference>
<dbReference type="Gene3D" id="2.60.40.10">
    <property type="entry name" value="Immunoglobulins"/>
    <property type="match status" value="1"/>
</dbReference>
<dbReference type="InterPro" id="IPR011162">
    <property type="entry name" value="MHC_I/II-like_Ag-recog"/>
</dbReference>
<dbReference type="AlphaFoldDB" id="A0A6J2WKZ8"/>
<dbReference type="GO" id="GO:0009897">
    <property type="term" value="C:external side of plasma membrane"/>
    <property type="evidence" value="ECO:0007669"/>
    <property type="project" value="TreeGrafter"/>
</dbReference>
<keyword evidence="3" id="KW-1185">Reference proteome</keyword>
<protein>
    <submittedName>
        <fullName evidence="4">H-2 class I histocompatibility antigen, Q10 alpha chain-like</fullName>
    </submittedName>
</protein>
<evidence type="ECO:0000259" key="2">
    <source>
        <dbReference type="SMART" id="SM00407"/>
    </source>
</evidence>
<dbReference type="Pfam" id="PF07654">
    <property type="entry name" value="C1-set"/>
    <property type="match status" value="1"/>
</dbReference>
<dbReference type="Pfam" id="PF00129">
    <property type="entry name" value="MHC_I"/>
    <property type="match status" value="1"/>
</dbReference>
<proteinExistence type="predicted"/>